<dbReference type="RefSeq" id="WP_322538751.1">
    <property type="nucleotide sequence ID" value="NZ_JAOBTW010000004.1"/>
</dbReference>
<name>A0ABU5LNP4_9SPHN</name>
<sequence>MERDNDKAPMLVDLGDARALTQGPAGTPIDEVQGFLGAGLADD</sequence>
<gene>
    <name evidence="1" type="ORF">N4G62_04750</name>
</gene>
<protein>
    <submittedName>
        <fullName evidence="1">Lasso RiPP family leader peptide-containing protein</fullName>
    </submittedName>
</protein>
<organism evidence="1 2">
    <name type="scientific">Sphingomonas sanguinis</name>
    <dbReference type="NCBI Taxonomy" id="33051"/>
    <lineage>
        <taxon>Bacteria</taxon>
        <taxon>Pseudomonadati</taxon>
        <taxon>Pseudomonadota</taxon>
        <taxon>Alphaproteobacteria</taxon>
        <taxon>Sphingomonadales</taxon>
        <taxon>Sphingomonadaceae</taxon>
        <taxon>Sphingomonas</taxon>
    </lineage>
</organism>
<keyword evidence="2" id="KW-1185">Reference proteome</keyword>
<comment type="caution">
    <text evidence="1">The sequence shown here is derived from an EMBL/GenBank/DDBJ whole genome shotgun (WGS) entry which is preliminary data.</text>
</comment>
<evidence type="ECO:0000313" key="2">
    <source>
        <dbReference type="Proteomes" id="UP001292182"/>
    </source>
</evidence>
<dbReference type="Pfam" id="PF24178">
    <property type="entry name" value="Subterisin"/>
    <property type="match status" value="1"/>
</dbReference>
<dbReference type="NCBIfam" id="NF033521">
    <property type="entry name" value="lasso_leader_L3"/>
    <property type="match status" value="1"/>
</dbReference>
<evidence type="ECO:0000313" key="1">
    <source>
        <dbReference type="EMBL" id="MDZ7281335.1"/>
    </source>
</evidence>
<dbReference type="InterPro" id="IPR049805">
    <property type="entry name" value="Lasso_benenodin"/>
</dbReference>
<dbReference type="EMBL" id="JAOBTW010000004">
    <property type="protein sequence ID" value="MDZ7281335.1"/>
    <property type="molecule type" value="Genomic_DNA"/>
</dbReference>
<reference evidence="2" key="1">
    <citation type="submission" date="2023-07" db="EMBL/GenBank/DDBJ databases">
        <title>Whole genome sequence analysis of rice epiphytic Sphingomonas sanguinis OsEp_Plm_15B2.</title>
        <authorList>
            <person name="Sahu K.P."/>
            <person name="Asharani P."/>
            <person name="Reddy B."/>
            <person name="Kumar A."/>
        </authorList>
    </citation>
    <scope>NUCLEOTIDE SEQUENCE [LARGE SCALE GENOMIC DNA]</scope>
    <source>
        <strain evidence="2">OsEp_Plm_15B2</strain>
    </source>
</reference>
<proteinExistence type="predicted"/>
<accession>A0ABU5LNP4</accession>
<dbReference type="Proteomes" id="UP001292182">
    <property type="component" value="Unassembled WGS sequence"/>
</dbReference>